<evidence type="ECO:0000313" key="3">
    <source>
        <dbReference type="EnsemblPlants" id="PNT63613"/>
    </source>
</evidence>
<reference evidence="2" key="2">
    <citation type="submission" date="2017-06" db="EMBL/GenBank/DDBJ databases">
        <title>WGS assembly of Brachypodium distachyon.</title>
        <authorList>
            <consortium name="The International Brachypodium Initiative"/>
            <person name="Lucas S."/>
            <person name="Harmon-Smith M."/>
            <person name="Lail K."/>
            <person name="Tice H."/>
            <person name="Grimwood J."/>
            <person name="Bruce D."/>
            <person name="Barry K."/>
            <person name="Shu S."/>
            <person name="Lindquist E."/>
            <person name="Wang M."/>
            <person name="Pitluck S."/>
            <person name="Vogel J.P."/>
            <person name="Garvin D.F."/>
            <person name="Mockler T.C."/>
            <person name="Schmutz J."/>
            <person name="Rokhsar D."/>
            <person name="Bevan M.W."/>
        </authorList>
    </citation>
    <scope>NUCLEOTIDE SEQUENCE</scope>
    <source>
        <strain evidence="2">Bd21</strain>
    </source>
</reference>
<evidence type="ECO:0000313" key="4">
    <source>
        <dbReference type="Proteomes" id="UP000008810"/>
    </source>
</evidence>
<name>A0A2K2CNL4_BRADI</name>
<organism evidence="2">
    <name type="scientific">Brachypodium distachyon</name>
    <name type="common">Purple false brome</name>
    <name type="synonym">Trachynia distachya</name>
    <dbReference type="NCBI Taxonomy" id="15368"/>
    <lineage>
        <taxon>Eukaryota</taxon>
        <taxon>Viridiplantae</taxon>
        <taxon>Streptophyta</taxon>
        <taxon>Embryophyta</taxon>
        <taxon>Tracheophyta</taxon>
        <taxon>Spermatophyta</taxon>
        <taxon>Magnoliopsida</taxon>
        <taxon>Liliopsida</taxon>
        <taxon>Poales</taxon>
        <taxon>Poaceae</taxon>
        <taxon>BOP clade</taxon>
        <taxon>Pooideae</taxon>
        <taxon>Stipodae</taxon>
        <taxon>Brachypodieae</taxon>
        <taxon>Brachypodium</taxon>
    </lineage>
</organism>
<protein>
    <submittedName>
        <fullName evidence="2 3">Uncharacterized protein</fullName>
    </submittedName>
</protein>
<feature type="compositionally biased region" description="Low complexity" evidence="1">
    <location>
        <begin position="133"/>
        <end position="154"/>
    </location>
</feature>
<reference evidence="2 3" key="1">
    <citation type="journal article" date="2010" name="Nature">
        <title>Genome sequencing and analysis of the model grass Brachypodium distachyon.</title>
        <authorList>
            <consortium name="International Brachypodium Initiative"/>
        </authorList>
    </citation>
    <scope>NUCLEOTIDE SEQUENCE [LARGE SCALE GENOMIC DNA]</scope>
    <source>
        <strain evidence="2 3">Bd21</strain>
    </source>
</reference>
<keyword evidence="4" id="KW-1185">Reference proteome</keyword>
<accession>A0A2K2CNL4</accession>
<dbReference type="InParanoid" id="A0A2K2CNL4"/>
<feature type="compositionally biased region" description="Basic residues" evidence="1">
    <location>
        <begin position="155"/>
        <end position="164"/>
    </location>
</feature>
<proteinExistence type="predicted"/>
<dbReference type="AlphaFoldDB" id="A0A2K2CNL4"/>
<evidence type="ECO:0000256" key="1">
    <source>
        <dbReference type="SAM" id="MobiDB-lite"/>
    </source>
</evidence>
<feature type="region of interest" description="Disordered" evidence="1">
    <location>
        <begin position="77"/>
        <end position="164"/>
    </location>
</feature>
<feature type="compositionally biased region" description="Pro residues" evidence="1">
    <location>
        <begin position="112"/>
        <end position="132"/>
    </location>
</feature>
<gene>
    <name evidence="2" type="ORF">BRADI_4g18354v3</name>
</gene>
<dbReference type="Gramene" id="PNT63613">
    <property type="protein sequence ID" value="PNT63613"/>
    <property type="gene ID" value="BRADI_4g18354v3"/>
</dbReference>
<evidence type="ECO:0000313" key="2">
    <source>
        <dbReference type="EMBL" id="PNT63613.1"/>
    </source>
</evidence>
<reference evidence="3" key="3">
    <citation type="submission" date="2018-08" db="UniProtKB">
        <authorList>
            <consortium name="EnsemblPlants"/>
        </authorList>
    </citation>
    <scope>IDENTIFICATION</scope>
    <source>
        <strain evidence="3">cv. Bd21</strain>
    </source>
</reference>
<dbReference type="EnsemblPlants" id="PNT63613">
    <property type="protein sequence ID" value="PNT63613"/>
    <property type="gene ID" value="BRADI_4g18354v3"/>
</dbReference>
<dbReference type="EMBL" id="CM000883">
    <property type="protein sequence ID" value="PNT63613.1"/>
    <property type="molecule type" value="Genomic_DNA"/>
</dbReference>
<sequence>MRDVDYNDLESIKEIAEEIFDLLILGIWVPIEDGIYSCTFCNRVINTTFINVFNHSPAAADPAAPGLSPDCRVPGAHCSAPTAASPARRCGLQPPSSVPAAPGLSPGRRRPPSPYQPRPPRPRRPLAPPPNAASPVVALPTSSVPTAASPAAAGRRPRRPRAHT</sequence>
<dbReference type="Proteomes" id="UP000008810">
    <property type="component" value="Chromosome 4"/>
</dbReference>